<dbReference type="Proteomes" id="UP000034854">
    <property type="component" value="Unassembled WGS sequence"/>
</dbReference>
<dbReference type="InterPro" id="IPR052196">
    <property type="entry name" value="Bact_Kbp"/>
</dbReference>
<sequence>MWKQIQKRLQSPDSFVSLILGVAVVLVVGTLIYNYFTNRAGQTAKEQEQQKQGQISLPTTHTVAQGETLWMIAEKYYGSGYNWSDVAGANNLSSADDIEVGQTLTIPVATPMITQTETQAPTPTMGAIGSTATETPAATAKTYTVVRGDSLWNIAVAQYGDGYKWVEIAKANNLANPNLIHAGNVFVLP</sequence>
<reference evidence="3 4" key="1">
    <citation type="journal article" date="2015" name="Nature">
        <title>rRNA introns, odd ribosomes, and small enigmatic genomes across a large radiation of phyla.</title>
        <authorList>
            <person name="Brown C.T."/>
            <person name="Hug L.A."/>
            <person name="Thomas B.C."/>
            <person name="Sharon I."/>
            <person name="Castelle C.J."/>
            <person name="Singh A."/>
            <person name="Wilkins M.J."/>
            <person name="Williams K.H."/>
            <person name="Banfield J.F."/>
        </authorList>
    </citation>
    <scope>NUCLEOTIDE SEQUENCE [LARGE SCALE GENOMIC DNA]</scope>
</reference>
<dbReference type="PANTHER" id="PTHR34700:SF4">
    <property type="entry name" value="PHAGE-LIKE ELEMENT PBSX PROTEIN XKDP"/>
    <property type="match status" value="1"/>
</dbReference>
<keyword evidence="1" id="KW-0472">Membrane</keyword>
<gene>
    <name evidence="3" type="ORF">UU34_C0018G0013</name>
</gene>
<feature type="transmembrane region" description="Helical" evidence="1">
    <location>
        <begin position="15"/>
        <end position="36"/>
    </location>
</feature>
<organism evidence="3 4">
    <name type="scientific">Candidatus Curtissbacteria bacterium GW2011_GWA1_41_11</name>
    <dbReference type="NCBI Taxonomy" id="1618409"/>
    <lineage>
        <taxon>Bacteria</taxon>
        <taxon>Candidatus Curtissiibacteriota</taxon>
    </lineage>
</organism>
<evidence type="ECO:0000256" key="1">
    <source>
        <dbReference type="SAM" id="Phobius"/>
    </source>
</evidence>
<dbReference type="PROSITE" id="PS51782">
    <property type="entry name" value="LYSM"/>
    <property type="match status" value="2"/>
</dbReference>
<dbReference type="InterPro" id="IPR036779">
    <property type="entry name" value="LysM_dom_sf"/>
</dbReference>
<dbReference type="Gene3D" id="3.10.350.10">
    <property type="entry name" value="LysM domain"/>
    <property type="match status" value="2"/>
</dbReference>
<accession>A0A0G0XEV8</accession>
<dbReference type="SUPFAM" id="SSF54106">
    <property type="entry name" value="LysM domain"/>
    <property type="match status" value="2"/>
</dbReference>
<protein>
    <submittedName>
        <fullName evidence="3">LysM domain protein</fullName>
    </submittedName>
</protein>
<dbReference type="PANTHER" id="PTHR34700">
    <property type="entry name" value="POTASSIUM BINDING PROTEIN KBP"/>
    <property type="match status" value="1"/>
</dbReference>
<keyword evidence="1" id="KW-1133">Transmembrane helix</keyword>
<evidence type="ECO:0000259" key="2">
    <source>
        <dbReference type="PROSITE" id="PS51782"/>
    </source>
</evidence>
<dbReference type="EMBL" id="LCAG01000018">
    <property type="protein sequence ID" value="KKR86252.1"/>
    <property type="molecule type" value="Genomic_DNA"/>
</dbReference>
<keyword evidence="1" id="KW-0812">Transmembrane</keyword>
<dbReference type="Pfam" id="PF01476">
    <property type="entry name" value="LysM"/>
    <property type="match status" value="2"/>
</dbReference>
<proteinExistence type="predicted"/>
<comment type="caution">
    <text evidence="3">The sequence shown here is derived from an EMBL/GenBank/DDBJ whole genome shotgun (WGS) entry which is preliminary data.</text>
</comment>
<feature type="domain" description="LysM" evidence="2">
    <location>
        <begin position="59"/>
        <end position="106"/>
    </location>
</feature>
<dbReference type="AlphaFoldDB" id="A0A0G0XEV8"/>
<evidence type="ECO:0000313" key="4">
    <source>
        <dbReference type="Proteomes" id="UP000034854"/>
    </source>
</evidence>
<dbReference type="SMART" id="SM00257">
    <property type="entry name" value="LysM"/>
    <property type="match status" value="2"/>
</dbReference>
<evidence type="ECO:0000313" key="3">
    <source>
        <dbReference type="EMBL" id="KKR86252.1"/>
    </source>
</evidence>
<dbReference type="InterPro" id="IPR018392">
    <property type="entry name" value="LysM"/>
</dbReference>
<dbReference type="CDD" id="cd00118">
    <property type="entry name" value="LysM"/>
    <property type="match status" value="2"/>
</dbReference>
<name>A0A0G0XEV8_9BACT</name>
<feature type="domain" description="LysM" evidence="2">
    <location>
        <begin position="141"/>
        <end position="188"/>
    </location>
</feature>